<evidence type="ECO:0000313" key="13">
    <source>
        <dbReference type="EMBL" id="TLE14516.1"/>
    </source>
</evidence>
<reference evidence="12 15" key="2">
    <citation type="submission" date="2017-06" db="EMBL/GenBank/DDBJ databases">
        <title>Complete genome of Helicobacter apodemus.</title>
        <authorList>
            <person name="Cho S."/>
        </authorList>
    </citation>
    <scope>NUCLEOTIDE SEQUENCE [LARGE SCALE GENOMIC DNA]</scope>
    <source>
        <strain evidence="12">SCJK1</strain>
        <strain evidence="15">SNUVETPUB-15-01</strain>
    </source>
</reference>
<dbReference type="PANTHER" id="PTHR10642:SF26">
    <property type="entry name" value="RIBONUCLEASE H1"/>
    <property type="match status" value="1"/>
</dbReference>
<dbReference type="EMBL" id="JRPC02000023">
    <property type="protein sequence ID" value="TLE14516.1"/>
    <property type="molecule type" value="Genomic_DNA"/>
</dbReference>
<evidence type="ECO:0000256" key="1">
    <source>
        <dbReference type="ARBA" id="ARBA00000077"/>
    </source>
</evidence>
<dbReference type="EC" id="3.1.26.4" evidence="5"/>
<accession>A0A099UDT4</accession>
<dbReference type="PROSITE" id="PS50879">
    <property type="entry name" value="RNASE_H_1"/>
    <property type="match status" value="1"/>
</dbReference>
<dbReference type="OrthoDB" id="7845843at2"/>
<keyword evidence="9 13" id="KW-0378">Hydrolase</keyword>
<evidence type="ECO:0000256" key="3">
    <source>
        <dbReference type="ARBA" id="ARBA00005300"/>
    </source>
</evidence>
<dbReference type="CDD" id="cd09278">
    <property type="entry name" value="RNase_HI_prokaryote_like"/>
    <property type="match status" value="1"/>
</dbReference>
<evidence type="ECO:0000256" key="6">
    <source>
        <dbReference type="ARBA" id="ARBA00022722"/>
    </source>
</evidence>
<proteinExistence type="inferred from homology"/>
<reference evidence="13" key="3">
    <citation type="submission" date="2018-04" db="EMBL/GenBank/DDBJ databases">
        <authorList>
            <person name="Sheh A."/>
            <person name="Shen Z."/>
            <person name="Mannion A.J."/>
            <person name="Fox J.G."/>
        </authorList>
    </citation>
    <scope>NUCLEOTIDE SEQUENCE</scope>
    <source>
        <strain evidence="13">MIT-03-7007</strain>
    </source>
</reference>
<dbReference type="Proteomes" id="UP000029920">
    <property type="component" value="Unassembled WGS sequence"/>
</dbReference>
<comment type="subunit">
    <text evidence="4">Monomer.</text>
</comment>
<sequence>MKKVTLFCDGSSLGNPGAGGWCAILYYKHHQKILSGGASNVTNNQMELSALIFGLESLKESCEVLVISDSKYVLDGISKWLPNWIKKDFKNVKNPELWKHFLEVSKYHNLQIQWVKGHSGHSENELCDKIAKEEALKIKQKG</sequence>
<dbReference type="InterPro" id="IPR022892">
    <property type="entry name" value="RNaseHI"/>
</dbReference>
<dbReference type="SUPFAM" id="SSF53098">
    <property type="entry name" value="Ribonuclease H-like"/>
    <property type="match status" value="1"/>
</dbReference>
<protein>
    <recommendedName>
        <fullName evidence="5">ribonuclease H</fullName>
        <ecNumber evidence="5">3.1.26.4</ecNumber>
    </recommendedName>
</protein>
<comment type="similarity">
    <text evidence="3">Belongs to the RNase H family.</text>
</comment>
<evidence type="ECO:0000313" key="12">
    <source>
        <dbReference type="EMBL" id="AWI33646.1"/>
    </source>
</evidence>
<dbReference type="KEGG" id="had:CDV25_01880"/>
<evidence type="ECO:0000256" key="4">
    <source>
        <dbReference type="ARBA" id="ARBA00011245"/>
    </source>
</evidence>
<name>A0A099UDT4_9HELI</name>
<keyword evidence="6" id="KW-0540">Nuclease</keyword>
<comment type="cofactor">
    <cofactor evidence="2">
        <name>Mg(2+)</name>
        <dbReference type="ChEBI" id="CHEBI:18420"/>
    </cofactor>
</comment>
<evidence type="ECO:0000313" key="15">
    <source>
        <dbReference type="Proteomes" id="UP000244890"/>
    </source>
</evidence>
<evidence type="ECO:0000256" key="7">
    <source>
        <dbReference type="ARBA" id="ARBA00022723"/>
    </source>
</evidence>
<keyword evidence="10" id="KW-0460">Magnesium</keyword>
<reference evidence="13 14" key="1">
    <citation type="journal article" date="2014" name="Genome Announc.">
        <title>Draft genome sequences of eight enterohepatic helicobacter species isolated from both laboratory and wild rodents.</title>
        <authorList>
            <person name="Sheh A."/>
            <person name="Shen Z."/>
            <person name="Fox J.G."/>
        </authorList>
    </citation>
    <scope>NUCLEOTIDE SEQUENCE [LARGE SCALE GENOMIC DNA]</scope>
    <source>
        <strain evidence="13 14">MIT-03-7007</strain>
    </source>
</reference>
<dbReference type="Pfam" id="PF00075">
    <property type="entry name" value="RNase_H"/>
    <property type="match status" value="1"/>
</dbReference>
<dbReference type="InterPro" id="IPR050092">
    <property type="entry name" value="RNase_H"/>
</dbReference>
<evidence type="ECO:0000256" key="10">
    <source>
        <dbReference type="ARBA" id="ARBA00022842"/>
    </source>
</evidence>
<dbReference type="GO" id="GO:0043137">
    <property type="term" value="P:DNA replication, removal of RNA primer"/>
    <property type="evidence" value="ECO:0007669"/>
    <property type="project" value="TreeGrafter"/>
</dbReference>
<dbReference type="Proteomes" id="UP000244890">
    <property type="component" value="Chromosome"/>
</dbReference>
<keyword evidence="8" id="KW-0255">Endonuclease</keyword>
<dbReference type="RefSeq" id="WP_034553953.1">
    <property type="nucleotide sequence ID" value="NZ_CP021886.1"/>
</dbReference>
<dbReference type="EMBL" id="CP021886">
    <property type="protein sequence ID" value="AWI33646.1"/>
    <property type="molecule type" value="Genomic_DNA"/>
</dbReference>
<dbReference type="GO" id="GO:0004523">
    <property type="term" value="F:RNA-DNA hybrid ribonuclease activity"/>
    <property type="evidence" value="ECO:0007669"/>
    <property type="project" value="UniProtKB-EC"/>
</dbReference>
<dbReference type="PANTHER" id="PTHR10642">
    <property type="entry name" value="RIBONUCLEASE H1"/>
    <property type="match status" value="1"/>
</dbReference>
<gene>
    <name evidence="12" type="ORF">CDV25_01880</name>
    <name evidence="13" type="ORF">LS72_008425</name>
</gene>
<evidence type="ECO:0000313" key="14">
    <source>
        <dbReference type="Proteomes" id="UP000029920"/>
    </source>
</evidence>
<evidence type="ECO:0000259" key="11">
    <source>
        <dbReference type="PROSITE" id="PS50879"/>
    </source>
</evidence>
<feature type="domain" description="RNase H type-1" evidence="11">
    <location>
        <begin position="1"/>
        <end position="136"/>
    </location>
</feature>
<evidence type="ECO:0000256" key="2">
    <source>
        <dbReference type="ARBA" id="ARBA00001946"/>
    </source>
</evidence>
<dbReference type="GO" id="GO:0046872">
    <property type="term" value="F:metal ion binding"/>
    <property type="evidence" value="ECO:0007669"/>
    <property type="project" value="UniProtKB-KW"/>
</dbReference>
<dbReference type="InterPro" id="IPR002156">
    <property type="entry name" value="RNaseH_domain"/>
</dbReference>
<keyword evidence="14" id="KW-1185">Reference proteome</keyword>
<dbReference type="Gene3D" id="3.30.420.10">
    <property type="entry name" value="Ribonuclease H-like superfamily/Ribonuclease H"/>
    <property type="match status" value="1"/>
</dbReference>
<dbReference type="AlphaFoldDB" id="A0A099UDT4"/>
<dbReference type="InterPro" id="IPR036397">
    <property type="entry name" value="RNaseH_sf"/>
</dbReference>
<keyword evidence="7" id="KW-0479">Metal-binding</keyword>
<comment type="catalytic activity">
    <reaction evidence="1">
        <text>Endonucleolytic cleavage to 5'-phosphomonoester.</text>
        <dbReference type="EC" id="3.1.26.4"/>
    </reaction>
</comment>
<evidence type="ECO:0000256" key="5">
    <source>
        <dbReference type="ARBA" id="ARBA00012180"/>
    </source>
</evidence>
<dbReference type="InterPro" id="IPR012337">
    <property type="entry name" value="RNaseH-like_sf"/>
</dbReference>
<evidence type="ECO:0000256" key="9">
    <source>
        <dbReference type="ARBA" id="ARBA00022801"/>
    </source>
</evidence>
<organism evidence="13 14">
    <name type="scientific">Helicobacter apodemus</name>
    <dbReference type="NCBI Taxonomy" id="135569"/>
    <lineage>
        <taxon>Bacteria</taxon>
        <taxon>Pseudomonadati</taxon>
        <taxon>Campylobacterota</taxon>
        <taxon>Epsilonproteobacteria</taxon>
        <taxon>Campylobacterales</taxon>
        <taxon>Helicobacteraceae</taxon>
        <taxon>Helicobacter</taxon>
    </lineage>
</organism>
<dbReference type="NCBIfam" id="NF001236">
    <property type="entry name" value="PRK00203.1"/>
    <property type="match status" value="1"/>
</dbReference>
<dbReference type="GO" id="GO:0003676">
    <property type="term" value="F:nucleic acid binding"/>
    <property type="evidence" value="ECO:0007669"/>
    <property type="project" value="InterPro"/>
</dbReference>
<evidence type="ECO:0000256" key="8">
    <source>
        <dbReference type="ARBA" id="ARBA00022759"/>
    </source>
</evidence>